<keyword evidence="4 7" id="KW-0378">Hydrolase</keyword>
<dbReference type="InterPro" id="IPR006710">
    <property type="entry name" value="Glyco_hydro_43"/>
</dbReference>
<feature type="domain" description="CBM6" evidence="8">
    <location>
        <begin position="345"/>
        <end position="466"/>
    </location>
</feature>
<dbReference type="SUPFAM" id="SSF75005">
    <property type="entry name" value="Arabinanase/levansucrase/invertase"/>
    <property type="match status" value="1"/>
</dbReference>
<proteinExistence type="inferred from homology"/>
<sequence>MMKRHTYKTKPLLTSHLILSLLFLFIFQTSFGQNPLIRDQFTADPTARVIGDKIFIFASHDIKCDSTQGRPNWFCMEDYHVFSSSNLTDWEDHGMILSQYQVPWADSESFSMWAPDGIEKDGKYYFYFPSKAKGHHLEGHNPEINGSSFKIGVAIADSPDGPYVPEEHPIAKVDGIDPNVFIDHDGQAYLYWSQHHFYGAKLSSNMKELESDPIVLSQFPDEGLKEGPFVFERNGIYYMTYPHVANNTERIEYATADNPLGPFTFQGVIMDESPTDCWTNHQSVVNFQNQWYFFYHHNEYSPDFDKNRSVMADSLFFDENGLIKKITPSLRGIGLTAANSRIKLDRYSAKSDEGYDFEFIDETNPFMGWKSVFDKKGSWVKYNQVDFGDGKPNKLQAKIKAKDAKGHLEFRLGSGNGRLVTTIDVSEAQEWAEHEAMIESEISGIHDLVLVFNGTGNVEVDWISFKKM</sequence>
<comment type="caution">
    <text evidence="9">The sequence shown here is derived from an EMBL/GenBank/DDBJ whole genome shotgun (WGS) entry which is preliminary data.</text>
</comment>
<dbReference type="PANTHER" id="PTHR43772:SF2">
    <property type="entry name" value="PUTATIVE (AFU_ORTHOLOGUE AFUA_2G04480)-RELATED"/>
    <property type="match status" value="1"/>
</dbReference>
<reference evidence="10" key="1">
    <citation type="journal article" date="2019" name="Int. J. Syst. Evol. Microbiol.">
        <title>The Global Catalogue of Microorganisms (GCM) 10K type strain sequencing project: providing services to taxonomists for standard genome sequencing and annotation.</title>
        <authorList>
            <consortium name="The Broad Institute Genomics Platform"/>
            <consortium name="The Broad Institute Genome Sequencing Center for Infectious Disease"/>
            <person name="Wu L."/>
            <person name="Ma J."/>
        </authorList>
    </citation>
    <scope>NUCLEOTIDE SEQUENCE [LARGE SCALE GENOMIC DNA]</scope>
    <source>
        <strain evidence="10">CGMCC 1.12479</strain>
    </source>
</reference>
<keyword evidence="6 7" id="KW-0326">Glycosidase</keyword>
<dbReference type="CDD" id="cd04084">
    <property type="entry name" value="CBM6_xylanase-like"/>
    <property type="match status" value="1"/>
</dbReference>
<dbReference type="PANTHER" id="PTHR43772">
    <property type="entry name" value="ENDO-1,4-BETA-XYLANASE"/>
    <property type="match status" value="1"/>
</dbReference>
<evidence type="ECO:0000259" key="8">
    <source>
        <dbReference type="PROSITE" id="PS51175"/>
    </source>
</evidence>
<keyword evidence="10" id="KW-1185">Reference proteome</keyword>
<accession>A0ABQ1MHH3</accession>
<dbReference type="Gene3D" id="2.115.10.20">
    <property type="entry name" value="Glycosyl hydrolase domain, family 43"/>
    <property type="match status" value="1"/>
</dbReference>
<dbReference type="SUPFAM" id="SSF49785">
    <property type="entry name" value="Galactose-binding domain-like"/>
    <property type="match status" value="1"/>
</dbReference>
<dbReference type="SMART" id="SM00606">
    <property type="entry name" value="CBD_IV"/>
    <property type="match status" value="1"/>
</dbReference>
<dbReference type="InterPro" id="IPR008979">
    <property type="entry name" value="Galactose-bd-like_sf"/>
</dbReference>
<dbReference type="EMBL" id="BMFD01000005">
    <property type="protein sequence ID" value="GGC40687.1"/>
    <property type="molecule type" value="Genomic_DNA"/>
</dbReference>
<organism evidence="9 10">
    <name type="scientific">Belliella aquatica</name>
    <dbReference type="NCBI Taxonomy" id="1323734"/>
    <lineage>
        <taxon>Bacteria</taxon>
        <taxon>Pseudomonadati</taxon>
        <taxon>Bacteroidota</taxon>
        <taxon>Cytophagia</taxon>
        <taxon>Cytophagales</taxon>
        <taxon>Cyclobacteriaceae</taxon>
        <taxon>Belliella</taxon>
    </lineage>
</organism>
<dbReference type="GO" id="GO:0016787">
    <property type="term" value="F:hydrolase activity"/>
    <property type="evidence" value="ECO:0007669"/>
    <property type="project" value="UniProtKB-KW"/>
</dbReference>
<keyword evidence="5" id="KW-0119">Carbohydrate metabolism</keyword>
<dbReference type="Gene3D" id="2.60.120.260">
    <property type="entry name" value="Galactose-binding domain-like"/>
    <property type="match status" value="1"/>
</dbReference>
<dbReference type="Pfam" id="PF04616">
    <property type="entry name" value="Glyco_hydro_43"/>
    <property type="match status" value="1"/>
</dbReference>
<evidence type="ECO:0000313" key="9">
    <source>
        <dbReference type="EMBL" id="GGC40687.1"/>
    </source>
</evidence>
<dbReference type="InterPro" id="IPR023296">
    <property type="entry name" value="Glyco_hydro_beta-prop_sf"/>
</dbReference>
<dbReference type="InterPro" id="IPR052176">
    <property type="entry name" value="Glycosyl_Hydrlase_43_Enz"/>
</dbReference>
<dbReference type="Pfam" id="PF03422">
    <property type="entry name" value="CBM_6"/>
    <property type="match status" value="1"/>
</dbReference>
<evidence type="ECO:0000256" key="1">
    <source>
        <dbReference type="ARBA" id="ARBA00009865"/>
    </source>
</evidence>
<dbReference type="InterPro" id="IPR005084">
    <property type="entry name" value="CBM6"/>
</dbReference>
<dbReference type="InterPro" id="IPR006584">
    <property type="entry name" value="Cellulose-bd_IV"/>
</dbReference>
<dbReference type="PROSITE" id="PS51175">
    <property type="entry name" value="CBM6"/>
    <property type="match status" value="1"/>
</dbReference>
<dbReference type="CDD" id="cd08990">
    <property type="entry name" value="GH43_AXH_like"/>
    <property type="match status" value="1"/>
</dbReference>
<dbReference type="Proteomes" id="UP000635885">
    <property type="component" value="Unassembled WGS sequence"/>
</dbReference>
<keyword evidence="2" id="KW-0624">Polysaccharide degradation</keyword>
<protein>
    <submittedName>
        <fullName evidence="9">Glycoside hydrolase</fullName>
    </submittedName>
</protein>
<dbReference type="RefSeq" id="WP_229744324.1">
    <property type="nucleotide sequence ID" value="NZ_BMFD01000005.1"/>
</dbReference>
<keyword evidence="3" id="KW-0732">Signal</keyword>
<evidence type="ECO:0000256" key="4">
    <source>
        <dbReference type="ARBA" id="ARBA00022801"/>
    </source>
</evidence>
<comment type="similarity">
    <text evidence="1 7">Belongs to the glycosyl hydrolase 43 family.</text>
</comment>
<gene>
    <name evidence="9" type="ORF">GCM10010993_19270</name>
</gene>
<evidence type="ECO:0000256" key="3">
    <source>
        <dbReference type="ARBA" id="ARBA00022729"/>
    </source>
</evidence>
<evidence type="ECO:0000313" key="10">
    <source>
        <dbReference type="Proteomes" id="UP000635885"/>
    </source>
</evidence>
<name>A0ABQ1MHH3_9BACT</name>
<evidence type="ECO:0000256" key="7">
    <source>
        <dbReference type="RuleBase" id="RU361187"/>
    </source>
</evidence>
<keyword evidence="2" id="KW-0858">Xylan degradation</keyword>
<evidence type="ECO:0000256" key="2">
    <source>
        <dbReference type="ARBA" id="ARBA00022651"/>
    </source>
</evidence>
<evidence type="ECO:0000256" key="5">
    <source>
        <dbReference type="ARBA" id="ARBA00023277"/>
    </source>
</evidence>
<evidence type="ECO:0000256" key="6">
    <source>
        <dbReference type="ARBA" id="ARBA00023295"/>
    </source>
</evidence>